<dbReference type="InterPro" id="IPR036962">
    <property type="entry name" value="Glyco_hydro_3_N_sf"/>
</dbReference>
<dbReference type="EC" id="3.2.1.52" evidence="3"/>
<dbReference type="PANTHER" id="PTHR30480:SF13">
    <property type="entry name" value="BETA-HEXOSAMINIDASE"/>
    <property type="match status" value="1"/>
</dbReference>
<reference evidence="8" key="1">
    <citation type="submission" date="2020-02" db="EMBL/GenBank/DDBJ databases">
        <title>Genomic and physiological characterization of two novel Nitrospinaceae genera.</title>
        <authorList>
            <person name="Mueller A.J."/>
            <person name="Jung M.-Y."/>
            <person name="Strachan C.R."/>
            <person name="Herbold C.W."/>
            <person name="Kirkegaard R.H."/>
            <person name="Daims H."/>
        </authorList>
    </citation>
    <scope>NUCLEOTIDE SEQUENCE [LARGE SCALE GENOMIC DNA]</scope>
</reference>
<dbReference type="Gene3D" id="3.20.20.300">
    <property type="entry name" value="Glycoside hydrolase, family 3, N-terminal domain"/>
    <property type="match status" value="1"/>
</dbReference>
<name>A0A7T0C5B2_9BACT</name>
<gene>
    <name evidence="7" type="primary">nagZ</name>
    <name evidence="7" type="ORF">G3M78_04165</name>
</gene>
<accession>A0A7T0C5B2</accession>
<sequence>MLIIGFEGTSLNREIEEWIVDRKIGGLILFERNYENPAQLHALTNAIQNLARSSGAADVLISVDQEGGRVSRLGAPFTAFPSPCCLGAARSEPLARRFGAALATELLATGVNMVYAPVLDVNSNPDNPIIGKRAFSDSPEWAGRLATAFAAGVREAGVVPVGKHFPGHGDTDRDSHLELPGVDRPADSLEQVELPPFAMAIRDGLEAIMPAHVTYSAWDASGPATFSSYILQDILRGQLGFEGVVISDDLEMKAIEDHYSSELVPEYGVAAGIDQFLICHNPDKIRLFQEKLAEGMDKGRIDMGRVNRSVERIMKLRRSLKPSPAEAPRFEELTEAHRAVAEEMQSHLS</sequence>
<protein>
    <recommendedName>
        <fullName evidence="3">beta-N-acetylhexosaminidase</fullName>
        <ecNumber evidence="3">3.2.1.52</ecNumber>
    </recommendedName>
</protein>
<comment type="catalytic activity">
    <reaction evidence="1">
        <text>Hydrolysis of terminal non-reducing N-acetyl-D-hexosamine residues in N-acetyl-beta-D-hexosaminides.</text>
        <dbReference type="EC" id="3.2.1.52"/>
    </reaction>
</comment>
<dbReference type="GO" id="GO:0009254">
    <property type="term" value="P:peptidoglycan turnover"/>
    <property type="evidence" value="ECO:0007669"/>
    <property type="project" value="TreeGrafter"/>
</dbReference>
<evidence type="ECO:0000259" key="6">
    <source>
        <dbReference type="Pfam" id="PF00933"/>
    </source>
</evidence>
<dbReference type="Proteomes" id="UP000594464">
    <property type="component" value="Chromosome"/>
</dbReference>
<dbReference type="NCBIfam" id="NF003740">
    <property type="entry name" value="PRK05337.1"/>
    <property type="match status" value="1"/>
</dbReference>
<dbReference type="GO" id="GO:0005975">
    <property type="term" value="P:carbohydrate metabolic process"/>
    <property type="evidence" value="ECO:0007669"/>
    <property type="project" value="InterPro"/>
</dbReference>
<evidence type="ECO:0000313" key="8">
    <source>
        <dbReference type="Proteomes" id="UP000594464"/>
    </source>
</evidence>
<proteinExistence type="inferred from homology"/>
<organism evidence="7 8">
    <name type="scientific">Candidatus Nitrohelix vancouverensis</name>
    <dbReference type="NCBI Taxonomy" id="2705534"/>
    <lineage>
        <taxon>Bacteria</taxon>
        <taxon>Pseudomonadati</taxon>
        <taxon>Nitrospinota/Tectimicrobiota group</taxon>
        <taxon>Nitrospinota</taxon>
        <taxon>Nitrospinia</taxon>
        <taxon>Nitrospinales</taxon>
        <taxon>Nitrospinaceae</taxon>
        <taxon>Candidatus Nitrohelix</taxon>
    </lineage>
</organism>
<dbReference type="AlphaFoldDB" id="A0A7T0C5B2"/>
<dbReference type="InterPro" id="IPR017853">
    <property type="entry name" value="GH"/>
</dbReference>
<evidence type="ECO:0000256" key="3">
    <source>
        <dbReference type="ARBA" id="ARBA00012663"/>
    </source>
</evidence>
<comment type="similarity">
    <text evidence="2">Belongs to the glycosyl hydrolase 3 family.</text>
</comment>
<evidence type="ECO:0000256" key="4">
    <source>
        <dbReference type="ARBA" id="ARBA00022801"/>
    </source>
</evidence>
<dbReference type="SUPFAM" id="SSF51445">
    <property type="entry name" value="(Trans)glycosidases"/>
    <property type="match status" value="1"/>
</dbReference>
<dbReference type="EMBL" id="CP048620">
    <property type="protein sequence ID" value="QPJ66760.1"/>
    <property type="molecule type" value="Genomic_DNA"/>
</dbReference>
<evidence type="ECO:0000256" key="2">
    <source>
        <dbReference type="ARBA" id="ARBA00005336"/>
    </source>
</evidence>
<evidence type="ECO:0000256" key="1">
    <source>
        <dbReference type="ARBA" id="ARBA00001231"/>
    </source>
</evidence>
<dbReference type="PANTHER" id="PTHR30480">
    <property type="entry name" value="BETA-HEXOSAMINIDASE-RELATED"/>
    <property type="match status" value="1"/>
</dbReference>
<keyword evidence="5 7" id="KW-0326">Glycosidase</keyword>
<evidence type="ECO:0000256" key="5">
    <source>
        <dbReference type="ARBA" id="ARBA00023295"/>
    </source>
</evidence>
<dbReference type="InterPro" id="IPR001764">
    <property type="entry name" value="Glyco_hydro_3_N"/>
</dbReference>
<keyword evidence="4 7" id="KW-0378">Hydrolase</keyword>
<dbReference type="Pfam" id="PF00933">
    <property type="entry name" value="Glyco_hydro_3"/>
    <property type="match status" value="1"/>
</dbReference>
<dbReference type="InterPro" id="IPR050226">
    <property type="entry name" value="NagZ_Beta-hexosaminidase"/>
</dbReference>
<dbReference type="GO" id="GO:0004563">
    <property type="term" value="F:beta-N-acetylhexosaminidase activity"/>
    <property type="evidence" value="ECO:0007669"/>
    <property type="project" value="UniProtKB-EC"/>
</dbReference>
<evidence type="ECO:0000313" key="7">
    <source>
        <dbReference type="EMBL" id="QPJ66760.1"/>
    </source>
</evidence>
<feature type="domain" description="Glycoside hydrolase family 3 N-terminal" evidence="6">
    <location>
        <begin position="11"/>
        <end position="316"/>
    </location>
</feature>
<dbReference type="KEGG" id="nva:G3M78_04165"/>